<evidence type="ECO:0000313" key="2">
    <source>
        <dbReference type="EMBL" id="KAG7339169.1"/>
    </source>
</evidence>
<feature type="signal peptide" evidence="1">
    <location>
        <begin position="1"/>
        <end position="21"/>
    </location>
</feature>
<organism evidence="2 4">
    <name type="scientific">Nitzschia inconspicua</name>
    <dbReference type="NCBI Taxonomy" id="303405"/>
    <lineage>
        <taxon>Eukaryota</taxon>
        <taxon>Sar</taxon>
        <taxon>Stramenopiles</taxon>
        <taxon>Ochrophyta</taxon>
        <taxon>Bacillariophyta</taxon>
        <taxon>Bacillariophyceae</taxon>
        <taxon>Bacillariophycidae</taxon>
        <taxon>Bacillariales</taxon>
        <taxon>Bacillariaceae</taxon>
        <taxon>Nitzschia</taxon>
    </lineage>
</organism>
<evidence type="ECO:0000313" key="3">
    <source>
        <dbReference type="EMBL" id="KAG7371542.1"/>
    </source>
</evidence>
<evidence type="ECO:0000256" key="1">
    <source>
        <dbReference type="SAM" id="SignalP"/>
    </source>
</evidence>
<gene>
    <name evidence="3" type="ORF">IV203_020112</name>
    <name evidence="2" type="ORF">IV203_020481</name>
</gene>
<reference evidence="2" key="2">
    <citation type="submission" date="2021-04" db="EMBL/GenBank/DDBJ databases">
        <authorList>
            <person name="Podell S."/>
        </authorList>
    </citation>
    <scope>NUCLEOTIDE SEQUENCE</scope>
    <source>
        <strain evidence="2">Hildebrandi</strain>
    </source>
</reference>
<dbReference type="AlphaFoldDB" id="A0A9K3K8M5"/>
<comment type="caution">
    <text evidence="2">The sequence shown here is derived from an EMBL/GenBank/DDBJ whole genome shotgun (WGS) entry which is preliminary data.</text>
</comment>
<sequence>MRPPLPPPLLVLIHHLSIAIAIRPPLPLLINIRRFCHCESFAITMANANHLLDEIDVAVAALKCAEMDSNVALQRILVQAYR</sequence>
<dbReference type="EMBL" id="JAGRRH010000004">
    <property type="protein sequence ID" value="KAG7371542.1"/>
    <property type="molecule type" value="Genomic_DNA"/>
</dbReference>
<reference evidence="2" key="1">
    <citation type="journal article" date="2021" name="Sci. Rep.">
        <title>Diploid genomic architecture of Nitzschia inconspicua, an elite biomass production diatom.</title>
        <authorList>
            <person name="Oliver A."/>
            <person name="Podell S."/>
            <person name="Pinowska A."/>
            <person name="Traller J.C."/>
            <person name="Smith S.R."/>
            <person name="McClure R."/>
            <person name="Beliaev A."/>
            <person name="Bohutskyi P."/>
            <person name="Hill E.A."/>
            <person name="Rabines A."/>
            <person name="Zheng H."/>
            <person name="Allen L.Z."/>
            <person name="Kuo A."/>
            <person name="Grigoriev I.V."/>
            <person name="Allen A.E."/>
            <person name="Hazlebeck D."/>
            <person name="Allen E.E."/>
        </authorList>
    </citation>
    <scope>NUCLEOTIDE SEQUENCE</scope>
    <source>
        <strain evidence="2">Hildebrandi</strain>
    </source>
</reference>
<dbReference type="Proteomes" id="UP000693970">
    <property type="component" value="Unassembled WGS sequence"/>
</dbReference>
<name>A0A9K3K8M5_9STRA</name>
<feature type="chain" id="PRO_5039844354" evidence="1">
    <location>
        <begin position="22"/>
        <end position="82"/>
    </location>
</feature>
<proteinExistence type="predicted"/>
<accession>A0A9K3K8M5</accession>
<protein>
    <submittedName>
        <fullName evidence="2">Uncharacterized protein</fullName>
    </submittedName>
</protein>
<dbReference type="EMBL" id="JAGRRH010000040">
    <property type="protein sequence ID" value="KAG7339169.1"/>
    <property type="molecule type" value="Genomic_DNA"/>
</dbReference>
<evidence type="ECO:0000313" key="4">
    <source>
        <dbReference type="Proteomes" id="UP000693970"/>
    </source>
</evidence>
<keyword evidence="4" id="KW-1185">Reference proteome</keyword>
<keyword evidence="1" id="KW-0732">Signal</keyword>